<dbReference type="InterPro" id="IPR036397">
    <property type="entry name" value="RNaseH_sf"/>
</dbReference>
<evidence type="ECO:0000313" key="1">
    <source>
        <dbReference type="EMBL" id="KAG1314886.1"/>
    </source>
</evidence>
<accession>A0A9P6XIV9</accession>
<gene>
    <name evidence="1" type="ORF">G6F64_001096</name>
</gene>
<dbReference type="AlphaFoldDB" id="A0A9P6XIV9"/>
<proteinExistence type="predicted"/>
<evidence type="ECO:0000313" key="2">
    <source>
        <dbReference type="Proteomes" id="UP000716291"/>
    </source>
</evidence>
<dbReference type="EMBL" id="JAANQT010000079">
    <property type="protein sequence ID" value="KAG1314886.1"/>
    <property type="molecule type" value="Genomic_DNA"/>
</dbReference>
<name>A0A9P6XIV9_RHIOR</name>
<dbReference type="Proteomes" id="UP000716291">
    <property type="component" value="Unassembled WGS sequence"/>
</dbReference>
<reference evidence="1" key="1">
    <citation type="journal article" date="2020" name="Microb. Genom.">
        <title>Genetic diversity of clinical and environmental Mucorales isolates obtained from an investigation of mucormycosis cases among solid organ transplant recipients.</title>
        <authorList>
            <person name="Nguyen M.H."/>
            <person name="Kaul D."/>
            <person name="Muto C."/>
            <person name="Cheng S.J."/>
            <person name="Richter R.A."/>
            <person name="Bruno V.M."/>
            <person name="Liu G."/>
            <person name="Beyhan S."/>
            <person name="Sundermann A.J."/>
            <person name="Mounaud S."/>
            <person name="Pasculle A.W."/>
            <person name="Nierman W.C."/>
            <person name="Driscoll E."/>
            <person name="Cumbie R."/>
            <person name="Clancy C.J."/>
            <person name="Dupont C.L."/>
        </authorList>
    </citation>
    <scope>NUCLEOTIDE SEQUENCE</scope>
    <source>
        <strain evidence="1">GL11</strain>
    </source>
</reference>
<organism evidence="1 2">
    <name type="scientific">Rhizopus oryzae</name>
    <name type="common">Mucormycosis agent</name>
    <name type="synonym">Rhizopus arrhizus var. delemar</name>
    <dbReference type="NCBI Taxonomy" id="64495"/>
    <lineage>
        <taxon>Eukaryota</taxon>
        <taxon>Fungi</taxon>
        <taxon>Fungi incertae sedis</taxon>
        <taxon>Mucoromycota</taxon>
        <taxon>Mucoromycotina</taxon>
        <taxon>Mucoromycetes</taxon>
        <taxon>Mucorales</taxon>
        <taxon>Mucorineae</taxon>
        <taxon>Rhizopodaceae</taxon>
        <taxon>Rhizopus</taxon>
    </lineage>
</organism>
<protein>
    <recommendedName>
        <fullName evidence="3">Tc1-like transposase DDE domain-containing protein</fullName>
    </recommendedName>
</protein>
<sequence>MAWSKKGSPAIVPIPTTKANATSILGAISATGLINVSLRVPKRIKKRKLGRETGGYSTGTVTGHYLNFVKATLDEMDKYPEMKRHYLVMDNAPIHSSTDIGKIGDAEWDDGIKSNILYEPVNESLQQPPIIVEVQTTVDAEFMNRAVHYCVMAYRATKSYPDNMHRSNVFCGLSLSCEYWAKKYYLINLASASSIFINIHEPFQALSMFLLNQQTCLLESNSWKDPTMRRLFQIARDALQQSVERETELLDAITNVCDASIKHYEQILNTVERLRYDSPNIRQEVVCGMQKLQQVKRRFEEVGGLQEPTDQGNLATSADEERYQNTMEYVEKYIFSVILVQGPC</sequence>
<comment type="caution">
    <text evidence="1">The sequence shown here is derived from an EMBL/GenBank/DDBJ whole genome shotgun (WGS) entry which is preliminary data.</text>
</comment>
<dbReference type="Gene3D" id="3.30.420.10">
    <property type="entry name" value="Ribonuclease H-like superfamily/Ribonuclease H"/>
    <property type="match status" value="1"/>
</dbReference>
<dbReference type="OrthoDB" id="2283182at2759"/>
<dbReference type="GO" id="GO:0003676">
    <property type="term" value="F:nucleic acid binding"/>
    <property type="evidence" value="ECO:0007669"/>
    <property type="project" value="InterPro"/>
</dbReference>
<keyword evidence="2" id="KW-1185">Reference proteome</keyword>
<evidence type="ECO:0008006" key="3">
    <source>
        <dbReference type="Google" id="ProtNLM"/>
    </source>
</evidence>